<dbReference type="InterPro" id="IPR001387">
    <property type="entry name" value="Cro/C1-type_HTH"/>
</dbReference>
<dbReference type="Proteomes" id="UP000244060">
    <property type="component" value="Unassembled WGS sequence"/>
</dbReference>
<dbReference type="InterPro" id="IPR015927">
    <property type="entry name" value="Peptidase_S24_S26A/B/C"/>
</dbReference>
<dbReference type="Gene3D" id="2.10.109.10">
    <property type="entry name" value="Umud Fragment, subunit A"/>
    <property type="match status" value="1"/>
</dbReference>
<organism evidence="2 3">
    <name type="scientific">Cereibacter azotoformans</name>
    <dbReference type="NCBI Taxonomy" id="43057"/>
    <lineage>
        <taxon>Bacteria</taxon>
        <taxon>Pseudomonadati</taxon>
        <taxon>Pseudomonadota</taxon>
        <taxon>Alphaproteobacteria</taxon>
        <taxon>Rhodobacterales</taxon>
        <taxon>Paracoccaceae</taxon>
        <taxon>Cereibacter</taxon>
    </lineage>
</organism>
<dbReference type="Pfam" id="PF01381">
    <property type="entry name" value="HTH_3"/>
    <property type="match status" value="1"/>
</dbReference>
<gene>
    <name evidence="2" type="ORF">C8J28_11492</name>
</gene>
<evidence type="ECO:0000259" key="1">
    <source>
        <dbReference type="PROSITE" id="PS50943"/>
    </source>
</evidence>
<proteinExistence type="predicted"/>
<dbReference type="SUPFAM" id="SSF51306">
    <property type="entry name" value="LexA/Signal peptidase"/>
    <property type="match status" value="1"/>
</dbReference>
<dbReference type="GO" id="GO:0003677">
    <property type="term" value="F:DNA binding"/>
    <property type="evidence" value="ECO:0007669"/>
    <property type="project" value="InterPro"/>
</dbReference>
<protein>
    <submittedName>
        <fullName evidence="2">Helix-turn-helix protein</fullName>
    </submittedName>
</protein>
<reference evidence="2 3" key="1">
    <citation type="submission" date="2018-04" db="EMBL/GenBank/DDBJ databases">
        <title>Genomic Encyclopedia of Type Strains, Phase III (KMG-III): the genomes of soil and plant-associated and newly described type strains.</title>
        <authorList>
            <person name="Whitman W."/>
        </authorList>
    </citation>
    <scope>NUCLEOTIDE SEQUENCE [LARGE SCALE GENOMIC DNA]</scope>
    <source>
        <strain evidence="2 3">KA25</strain>
    </source>
</reference>
<feature type="domain" description="HTH cro/C1-type" evidence="1">
    <location>
        <begin position="19"/>
        <end position="73"/>
    </location>
</feature>
<accession>A0A2T5JYY6</accession>
<dbReference type="SMART" id="SM00530">
    <property type="entry name" value="HTH_XRE"/>
    <property type="match status" value="1"/>
</dbReference>
<dbReference type="AlphaFoldDB" id="A0A2T5JYY6"/>
<name>A0A2T5JYY6_9RHOB</name>
<dbReference type="EMBL" id="QAOT01000014">
    <property type="protein sequence ID" value="PTR15371.1"/>
    <property type="molecule type" value="Genomic_DNA"/>
</dbReference>
<evidence type="ECO:0000313" key="3">
    <source>
        <dbReference type="Proteomes" id="UP000244060"/>
    </source>
</evidence>
<dbReference type="SUPFAM" id="SSF47413">
    <property type="entry name" value="lambda repressor-like DNA-binding domains"/>
    <property type="match status" value="1"/>
</dbReference>
<keyword evidence="3" id="KW-1185">Reference proteome</keyword>
<evidence type="ECO:0000313" key="2">
    <source>
        <dbReference type="EMBL" id="PTR15371.1"/>
    </source>
</evidence>
<sequence length="228" mass="24600">MGHFPHMQKKTLDAFVRGLQIVMEAEGIKMKPLSVAAGMGESGVRDLIRNESSPKVANAYALARELGRTVDEIIQIGMTGDLNARPDRAPIAVAGCVGAGARVDLLDAYEKGDGMYHVARPPQLKPHGIVAVEVKGDSMMPLYRPGSVLFYTRAAAEGVPIEALNTPCVCEDTDGRAWLKVVKVGSQEGTFSLLSLNPDADNMHGVRLKWAAPVLMTLSPDYVERVYV</sequence>
<dbReference type="OrthoDB" id="9792157at2"/>
<comment type="caution">
    <text evidence="2">The sequence shown here is derived from an EMBL/GenBank/DDBJ whole genome shotgun (WGS) entry which is preliminary data.</text>
</comment>
<dbReference type="PROSITE" id="PS50943">
    <property type="entry name" value="HTH_CROC1"/>
    <property type="match status" value="1"/>
</dbReference>
<dbReference type="InterPro" id="IPR010982">
    <property type="entry name" value="Lambda_DNA-bd_dom_sf"/>
</dbReference>
<dbReference type="InterPro" id="IPR036286">
    <property type="entry name" value="LexA/Signal_pep-like_sf"/>
</dbReference>
<dbReference type="Pfam" id="PF00717">
    <property type="entry name" value="Peptidase_S24"/>
    <property type="match status" value="1"/>
</dbReference>